<protein>
    <submittedName>
        <fullName evidence="1">Prefoldin subunit 5</fullName>
    </submittedName>
</protein>
<comment type="caution">
    <text evidence="1">The sequence shown here is derived from an EMBL/GenBank/DDBJ whole genome shotgun (WGS) entry which is preliminary data.</text>
</comment>
<name>A0A9X0D930_9CNID</name>
<reference evidence="1" key="1">
    <citation type="submission" date="2023-01" db="EMBL/GenBank/DDBJ databases">
        <title>Genome assembly of the deep-sea coral Lophelia pertusa.</title>
        <authorList>
            <person name="Herrera S."/>
            <person name="Cordes E."/>
        </authorList>
    </citation>
    <scope>NUCLEOTIDE SEQUENCE</scope>
    <source>
        <strain evidence="1">USNM1676648</strain>
        <tissue evidence="1">Polyp</tissue>
    </source>
</reference>
<dbReference type="InterPro" id="IPR009053">
    <property type="entry name" value="Prefoldin"/>
</dbReference>
<dbReference type="EMBL" id="MU825404">
    <property type="protein sequence ID" value="KAJ7391857.1"/>
    <property type="molecule type" value="Genomic_DNA"/>
</dbReference>
<dbReference type="Proteomes" id="UP001163046">
    <property type="component" value="Unassembled WGS sequence"/>
</dbReference>
<dbReference type="Gene3D" id="1.10.287.370">
    <property type="match status" value="1"/>
</dbReference>
<dbReference type="AlphaFoldDB" id="A0A9X0D930"/>
<gene>
    <name evidence="1" type="primary">PFDN5_2</name>
    <name evidence="1" type="ORF">OS493_016147</name>
</gene>
<sequence length="75" mass="8497">MAASETVELNQLPIQHLETLRSQLEEARSKIARRFYEPLKVAQQKFGDSKENVKKLINKESGKPILVPLTSSVSF</sequence>
<dbReference type="OrthoDB" id="10267474at2759"/>
<evidence type="ECO:0000313" key="1">
    <source>
        <dbReference type="EMBL" id="KAJ7391857.1"/>
    </source>
</evidence>
<organism evidence="1 2">
    <name type="scientific">Desmophyllum pertusum</name>
    <dbReference type="NCBI Taxonomy" id="174260"/>
    <lineage>
        <taxon>Eukaryota</taxon>
        <taxon>Metazoa</taxon>
        <taxon>Cnidaria</taxon>
        <taxon>Anthozoa</taxon>
        <taxon>Hexacorallia</taxon>
        <taxon>Scleractinia</taxon>
        <taxon>Caryophylliina</taxon>
        <taxon>Caryophylliidae</taxon>
        <taxon>Desmophyllum</taxon>
    </lineage>
</organism>
<evidence type="ECO:0000313" key="2">
    <source>
        <dbReference type="Proteomes" id="UP001163046"/>
    </source>
</evidence>
<accession>A0A9X0D930</accession>
<proteinExistence type="predicted"/>
<keyword evidence="2" id="KW-1185">Reference proteome</keyword>